<evidence type="ECO:0000256" key="3">
    <source>
        <dbReference type="ARBA" id="ARBA00022884"/>
    </source>
</evidence>
<dbReference type="InterPro" id="IPR019927">
    <property type="entry name" value="Ribosomal_uL3_bac/org-type"/>
</dbReference>
<keyword evidence="3 7" id="KW-0694">RNA-binding</keyword>
<dbReference type="Gene3D" id="2.40.30.10">
    <property type="entry name" value="Translation factors"/>
    <property type="match status" value="1"/>
</dbReference>
<dbReference type="GO" id="GO:0006412">
    <property type="term" value="P:translation"/>
    <property type="evidence" value="ECO:0007669"/>
    <property type="project" value="UniProtKB-UniRule"/>
</dbReference>
<protein>
    <recommendedName>
        <fullName evidence="6 7">Large ribosomal subunit protein uL3</fullName>
    </recommendedName>
</protein>
<keyword evidence="5 7" id="KW-0687">Ribonucleoprotein</keyword>
<dbReference type="Pfam" id="PF00297">
    <property type="entry name" value="Ribosomal_L3"/>
    <property type="match status" value="1"/>
</dbReference>
<dbReference type="PANTHER" id="PTHR11229:SF16">
    <property type="entry name" value="LARGE RIBOSOMAL SUBUNIT PROTEIN UL3C"/>
    <property type="match status" value="1"/>
</dbReference>
<feature type="region of interest" description="Disordered" evidence="8">
    <location>
        <begin position="129"/>
        <end position="158"/>
    </location>
</feature>
<dbReference type="GO" id="GO:0022625">
    <property type="term" value="C:cytosolic large ribosomal subunit"/>
    <property type="evidence" value="ECO:0007669"/>
    <property type="project" value="TreeGrafter"/>
</dbReference>
<comment type="caution">
    <text evidence="9">The sequence shown here is derived from an EMBL/GenBank/DDBJ whole genome shotgun (WGS) entry which is preliminary data.</text>
</comment>
<dbReference type="EMBL" id="DSUT01000143">
    <property type="protein sequence ID" value="HGK28629.1"/>
    <property type="molecule type" value="Genomic_DNA"/>
</dbReference>
<dbReference type="NCBIfam" id="TIGR03625">
    <property type="entry name" value="L3_bact"/>
    <property type="match status" value="1"/>
</dbReference>
<sequence>MTAILAQKGTMTQLYDEKGTVVPVTALEADNCYVVLKRTKARDGYDALQLGQGKPSKRRLTKPVAGHFRRSGATPTRFLREVRVPDTESFQPGQRLSVDAFKPGDRVDVTGWTKGRGFASGVKRWGWRGGPASHGSMSHRRIGSVGSGTSPGRVWPGRTLPGHYGVERVTVRNLRVVKVEPERNRLYVEGAVPGGRGGELIVVKRK</sequence>
<dbReference type="HAMAP" id="MF_01325_B">
    <property type="entry name" value="Ribosomal_uL3_B"/>
    <property type="match status" value="1"/>
</dbReference>
<keyword evidence="2 7" id="KW-0699">rRNA-binding</keyword>
<evidence type="ECO:0000256" key="7">
    <source>
        <dbReference type="HAMAP-Rule" id="MF_01325"/>
    </source>
</evidence>
<evidence type="ECO:0000256" key="6">
    <source>
        <dbReference type="ARBA" id="ARBA00035243"/>
    </source>
</evidence>
<dbReference type="GO" id="GO:0003735">
    <property type="term" value="F:structural constituent of ribosome"/>
    <property type="evidence" value="ECO:0007669"/>
    <property type="project" value="UniProtKB-UniRule"/>
</dbReference>
<evidence type="ECO:0000256" key="5">
    <source>
        <dbReference type="ARBA" id="ARBA00023274"/>
    </source>
</evidence>
<dbReference type="InterPro" id="IPR000597">
    <property type="entry name" value="Ribosomal_uL3"/>
</dbReference>
<name>A0A7C4CE78_UNCW3</name>
<proteinExistence type="inferred from homology"/>
<gene>
    <name evidence="7" type="primary">rplC</name>
    <name evidence="9" type="ORF">ENS41_06700</name>
</gene>
<organism evidence="9">
    <name type="scientific">candidate division WOR-3 bacterium</name>
    <dbReference type="NCBI Taxonomy" id="2052148"/>
    <lineage>
        <taxon>Bacteria</taxon>
        <taxon>Bacteria division WOR-3</taxon>
    </lineage>
</organism>
<dbReference type="SUPFAM" id="SSF50447">
    <property type="entry name" value="Translation proteins"/>
    <property type="match status" value="1"/>
</dbReference>
<evidence type="ECO:0000256" key="1">
    <source>
        <dbReference type="ARBA" id="ARBA00006540"/>
    </source>
</evidence>
<dbReference type="PANTHER" id="PTHR11229">
    <property type="entry name" value="50S RIBOSOMAL PROTEIN L3"/>
    <property type="match status" value="1"/>
</dbReference>
<evidence type="ECO:0000313" key="9">
    <source>
        <dbReference type="EMBL" id="HGK28629.1"/>
    </source>
</evidence>
<comment type="subunit">
    <text evidence="7">Part of the 50S ribosomal subunit. Forms a cluster with proteins L14 and L19.</text>
</comment>
<dbReference type="Gene3D" id="3.30.160.810">
    <property type="match status" value="1"/>
</dbReference>
<accession>A0A7C4CE78</accession>
<dbReference type="FunFam" id="2.40.30.10:FF:000004">
    <property type="entry name" value="50S ribosomal protein L3"/>
    <property type="match status" value="1"/>
</dbReference>
<comment type="similarity">
    <text evidence="1 7">Belongs to the universal ribosomal protein uL3 family.</text>
</comment>
<evidence type="ECO:0000256" key="8">
    <source>
        <dbReference type="SAM" id="MobiDB-lite"/>
    </source>
</evidence>
<keyword evidence="4 7" id="KW-0689">Ribosomal protein</keyword>
<evidence type="ECO:0000256" key="4">
    <source>
        <dbReference type="ARBA" id="ARBA00022980"/>
    </source>
</evidence>
<dbReference type="AlphaFoldDB" id="A0A7C4CE78"/>
<dbReference type="GO" id="GO:0019843">
    <property type="term" value="F:rRNA binding"/>
    <property type="evidence" value="ECO:0007669"/>
    <property type="project" value="UniProtKB-UniRule"/>
</dbReference>
<comment type="function">
    <text evidence="7">One of the primary rRNA binding proteins, it binds directly near the 3'-end of the 23S rRNA, where it nucleates assembly of the 50S subunit.</text>
</comment>
<evidence type="ECO:0000256" key="2">
    <source>
        <dbReference type="ARBA" id="ARBA00022730"/>
    </source>
</evidence>
<dbReference type="FunFam" id="3.30.160.810:FF:000001">
    <property type="entry name" value="50S ribosomal protein L3"/>
    <property type="match status" value="1"/>
</dbReference>
<reference evidence="9" key="1">
    <citation type="journal article" date="2020" name="mSystems">
        <title>Genome- and Community-Level Interaction Insights into Carbon Utilization and Element Cycling Functions of Hydrothermarchaeota in Hydrothermal Sediment.</title>
        <authorList>
            <person name="Zhou Z."/>
            <person name="Liu Y."/>
            <person name="Xu W."/>
            <person name="Pan J."/>
            <person name="Luo Z.H."/>
            <person name="Li M."/>
        </authorList>
    </citation>
    <scope>NUCLEOTIDE SEQUENCE [LARGE SCALE GENOMIC DNA]</scope>
    <source>
        <strain evidence="9">SpSt-488</strain>
    </source>
</reference>
<dbReference type="InterPro" id="IPR009000">
    <property type="entry name" value="Transl_B-barrel_sf"/>
</dbReference>